<sequence length="174" mass="18986">MARWLVASAHGVVSAQSFQVAALLSMVVVFLVCVTTLVGLCAAHSNPKVLNRESEPEGELVAEIKKESQRFSPSDLKSKLGSFRISSFRNPSSFSNSSSFRIDCKSQVDVVDALRKGCQAEEDPNAEPAVWQRSIMRGERCAPLSFSGLILYDEKGNPLNPEVVHNNPRSMASC</sequence>
<evidence type="ECO:0000313" key="3">
    <source>
        <dbReference type="EnsemblPlants" id="Pp3c20_15420V3.1"/>
    </source>
</evidence>
<accession>A0A2K1IVB8</accession>
<reference evidence="2 4" key="1">
    <citation type="journal article" date="2008" name="Science">
        <title>The Physcomitrella genome reveals evolutionary insights into the conquest of land by plants.</title>
        <authorList>
            <person name="Rensing S."/>
            <person name="Lang D."/>
            <person name="Zimmer A."/>
            <person name="Terry A."/>
            <person name="Salamov A."/>
            <person name="Shapiro H."/>
            <person name="Nishiyama T."/>
            <person name="Perroud P.-F."/>
            <person name="Lindquist E."/>
            <person name="Kamisugi Y."/>
            <person name="Tanahashi T."/>
            <person name="Sakakibara K."/>
            <person name="Fujita T."/>
            <person name="Oishi K."/>
            <person name="Shin-I T."/>
            <person name="Kuroki Y."/>
            <person name="Toyoda A."/>
            <person name="Suzuki Y."/>
            <person name="Hashimoto A."/>
            <person name="Yamaguchi K."/>
            <person name="Sugano A."/>
            <person name="Kohara Y."/>
            <person name="Fujiyama A."/>
            <person name="Anterola A."/>
            <person name="Aoki S."/>
            <person name="Ashton N."/>
            <person name="Barbazuk W.B."/>
            <person name="Barker E."/>
            <person name="Bennetzen J."/>
            <person name="Bezanilla M."/>
            <person name="Blankenship R."/>
            <person name="Cho S.H."/>
            <person name="Dutcher S."/>
            <person name="Estelle M."/>
            <person name="Fawcett J.A."/>
            <person name="Gundlach H."/>
            <person name="Hanada K."/>
            <person name="Heyl A."/>
            <person name="Hicks K.A."/>
            <person name="Hugh J."/>
            <person name="Lohr M."/>
            <person name="Mayer K."/>
            <person name="Melkozernov A."/>
            <person name="Murata T."/>
            <person name="Nelson D."/>
            <person name="Pils B."/>
            <person name="Prigge M."/>
            <person name="Reiss B."/>
            <person name="Renner T."/>
            <person name="Rombauts S."/>
            <person name="Rushton P."/>
            <person name="Sanderfoot A."/>
            <person name="Schween G."/>
            <person name="Shiu S.-H."/>
            <person name="Stueber K."/>
            <person name="Theodoulou F.L."/>
            <person name="Tu H."/>
            <person name="Van de Peer Y."/>
            <person name="Verrier P.J."/>
            <person name="Waters E."/>
            <person name="Wood A."/>
            <person name="Yang L."/>
            <person name="Cove D."/>
            <person name="Cuming A."/>
            <person name="Hasebe M."/>
            <person name="Lucas S."/>
            <person name="Mishler D.B."/>
            <person name="Reski R."/>
            <person name="Grigoriev I."/>
            <person name="Quatrano R.S."/>
            <person name="Boore J.L."/>
        </authorList>
    </citation>
    <scope>NUCLEOTIDE SEQUENCE [LARGE SCALE GENOMIC DNA]</scope>
    <source>
        <strain evidence="3 4">cv. Gransden 2004</strain>
    </source>
</reference>
<evidence type="ECO:0000313" key="4">
    <source>
        <dbReference type="Proteomes" id="UP000006727"/>
    </source>
</evidence>
<gene>
    <name evidence="3" type="primary">LOC112273508</name>
    <name evidence="2" type="ORF">PHYPA_025151</name>
</gene>
<dbReference type="Proteomes" id="UP000006727">
    <property type="component" value="Chromosome 20"/>
</dbReference>
<proteinExistence type="predicted"/>
<reference evidence="2 4" key="2">
    <citation type="journal article" date="2018" name="Plant J.">
        <title>The Physcomitrella patens chromosome-scale assembly reveals moss genome structure and evolution.</title>
        <authorList>
            <person name="Lang D."/>
            <person name="Ullrich K.K."/>
            <person name="Murat F."/>
            <person name="Fuchs J."/>
            <person name="Jenkins J."/>
            <person name="Haas F.B."/>
            <person name="Piednoel M."/>
            <person name="Gundlach H."/>
            <person name="Van Bel M."/>
            <person name="Meyberg R."/>
            <person name="Vives C."/>
            <person name="Morata J."/>
            <person name="Symeonidi A."/>
            <person name="Hiss M."/>
            <person name="Muchero W."/>
            <person name="Kamisugi Y."/>
            <person name="Saleh O."/>
            <person name="Blanc G."/>
            <person name="Decker E.L."/>
            <person name="van Gessel N."/>
            <person name="Grimwood J."/>
            <person name="Hayes R.D."/>
            <person name="Graham S.W."/>
            <person name="Gunter L.E."/>
            <person name="McDaniel S.F."/>
            <person name="Hoernstein S.N.W."/>
            <person name="Larsson A."/>
            <person name="Li F.W."/>
            <person name="Perroud P.F."/>
            <person name="Phillips J."/>
            <person name="Ranjan P."/>
            <person name="Rokshar D.S."/>
            <person name="Rothfels C.J."/>
            <person name="Schneider L."/>
            <person name="Shu S."/>
            <person name="Stevenson D.W."/>
            <person name="Thummler F."/>
            <person name="Tillich M."/>
            <person name="Villarreal Aguilar J.C."/>
            <person name="Widiez T."/>
            <person name="Wong G.K."/>
            <person name="Wymore A."/>
            <person name="Zhang Y."/>
            <person name="Zimmer A.D."/>
            <person name="Quatrano R.S."/>
            <person name="Mayer K.F.X."/>
            <person name="Goodstein D."/>
            <person name="Casacuberta J.M."/>
            <person name="Vandepoele K."/>
            <person name="Reski R."/>
            <person name="Cuming A.C."/>
            <person name="Tuskan G.A."/>
            <person name="Maumus F."/>
            <person name="Salse J."/>
            <person name="Schmutz J."/>
            <person name="Rensing S.A."/>
        </authorList>
    </citation>
    <scope>NUCLEOTIDE SEQUENCE [LARGE SCALE GENOMIC DNA]</scope>
    <source>
        <strain evidence="3 4">cv. Gransden 2004</strain>
    </source>
</reference>
<dbReference type="RefSeq" id="XP_024358170.1">
    <property type="nucleotide sequence ID" value="XM_024502402.2"/>
</dbReference>
<keyword evidence="4" id="KW-1185">Reference proteome</keyword>
<reference evidence="3" key="3">
    <citation type="submission" date="2020-12" db="UniProtKB">
        <authorList>
            <consortium name="EnsemblPlants"/>
        </authorList>
    </citation>
    <scope>IDENTIFICATION</scope>
</reference>
<evidence type="ECO:0000256" key="1">
    <source>
        <dbReference type="SAM" id="Phobius"/>
    </source>
</evidence>
<dbReference type="EMBL" id="ABEU02000020">
    <property type="protein sequence ID" value="PNR33208.1"/>
    <property type="molecule type" value="Genomic_DNA"/>
</dbReference>
<keyword evidence="1" id="KW-0812">Transmembrane</keyword>
<dbReference type="KEGG" id="ppp:112273508"/>
<dbReference type="Gramene" id="Pp3c20_15420V3.2">
    <property type="protein sequence ID" value="Pp3c20_15420V3.2"/>
    <property type="gene ID" value="Pp3c20_15420"/>
</dbReference>
<dbReference type="PANTHER" id="PTHR33237:SF21">
    <property type="entry name" value="TRANSMEMBRANE PROTEIN"/>
    <property type="match status" value="1"/>
</dbReference>
<feature type="transmembrane region" description="Helical" evidence="1">
    <location>
        <begin position="20"/>
        <end position="43"/>
    </location>
</feature>
<dbReference type="Gramene" id="Pp3c20_15420V3.1">
    <property type="protein sequence ID" value="Pp3c20_15420V3.1"/>
    <property type="gene ID" value="Pp3c20_15420"/>
</dbReference>
<dbReference type="AlphaFoldDB" id="A0A2K1IVB8"/>
<dbReference type="FunCoup" id="A0A2K1IVB8">
    <property type="interactions" value="454"/>
</dbReference>
<dbReference type="GeneID" id="112273508"/>
<dbReference type="PANTHER" id="PTHR33237">
    <property type="entry name" value="F2P16.13 PROTEIN-RELATED"/>
    <property type="match status" value="1"/>
</dbReference>
<dbReference type="OrthoDB" id="674685at2759"/>
<organism evidence="2">
    <name type="scientific">Physcomitrium patens</name>
    <name type="common">Spreading-leaved earth moss</name>
    <name type="synonym">Physcomitrella patens</name>
    <dbReference type="NCBI Taxonomy" id="3218"/>
    <lineage>
        <taxon>Eukaryota</taxon>
        <taxon>Viridiplantae</taxon>
        <taxon>Streptophyta</taxon>
        <taxon>Embryophyta</taxon>
        <taxon>Bryophyta</taxon>
        <taxon>Bryophytina</taxon>
        <taxon>Bryopsida</taxon>
        <taxon>Funariidae</taxon>
        <taxon>Funariales</taxon>
        <taxon>Funariaceae</taxon>
        <taxon>Physcomitrium</taxon>
    </lineage>
</organism>
<dbReference type="PaxDb" id="3218-PP1S44_37V6.1"/>
<dbReference type="EnsemblPlants" id="Pp3c20_15420V3.2">
    <property type="protein sequence ID" value="Pp3c20_15420V3.2"/>
    <property type="gene ID" value="Pp3c20_15420"/>
</dbReference>
<keyword evidence="1" id="KW-1133">Transmembrane helix</keyword>
<evidence type="ECO:0000313" key="2">
    <source>
        <dbReference type="EMBL" id="PNR33208.1"/>
    </source>
</evidence>
<protein>
    <submittedName>
        <fullName evidence="2 3">Uncharacterized protein</fullName>
    </submittedName>
</protein>
<name>A0A2K1IVB8_PHYPA</name>
<dbReference type="EnsemblPlants" id="Pp3c20_15420V3.1">
    <property type="protein sequence ID" value="Pp3c20_15420V3.1"/>
    <property type="gene ID" value="Pp3c20_15420"/>
</dbReference>
<keyword evidence="1" id="KW-0472">Membrane</keyword>